<keyword evidence="5 6" id="KW-0560">Oxidoreductase</keyword>
<dbReference type="SUPFAM" id="SSF56645">
    <property type="entry name" value="Acyl-CoA dehydrogenase NM domain-like"/>
    <property type="match status" value="1"/>
</dbReference>
<accession>A0A0J7Y863</accession>
<evidence type="ECO:0000313" key="10">
    <source>
        <dbReference type="EMBL" id="KMS60144.1"/>
    </source>
</evidence>
<dbReference type="Gene3D" id="2.40.110.10">
    <property type="entry name" value="Butyryl-CoA Dehydrogenase, subunit A, domain 2"/>
    <property type="match status" value="1"/>
</dbReference>
<organism evidence="10 11">
    <name type="scientific">Novosphingobium barchaimii LL02</name>
    <dbReference type="NCBI Taxonomy" id="1114963"/>
    <lineage>
        <taxon>Bacteria</taxon>
        <taxon>Pseudomonadati</taxon>
        <taxon>Pseudomonadota</taxon>
        <taxon>Alphaproteobacteria</taxon>
        <taxon>Sphingomonadales</taxon>
        <taxon>Sphingomonadaceae</taxon>
        <taxon>Novosphingobium</taxon>
    </lineage>
</organism>
<feature type="domain" description="Acyl-CoA oxidase/dehydrogenase middle" evidence="8">
    <location>
        <begin position="127"/>
        <end position="218"/>
    </location>
</feature>
<dbReference type="PANTHER" id="PTHR43292">
    <property type="entry name" value="ACYL-COA DEHYDROGENASE"/>
    <property type="match status" value="1"/>
</dbReference>
<dbReference type="Pfam" id="PF00441">
    <property type="entry name" value="Acyl-CoA_dh_1"/>
    <property type="match status" value="1"/>
</dbReference>
<dbReference type="Gene3D" id="1.10.540.10">
    <property type="entry name" value="Acyl-CoA dehydrogenase/oxidase, N-terminal domain"/>
    <property type="match status" value="1"/>
</dbReference>
<reference evidence="10 11" key="1">
    <citation type="journal article" date="2015" name="G3 (Bethesda)">
        <title>Insights into Ongoing Evolution of the Hexachlorocyclohexane Catabolic Pathway from Comparative Genomics of Ten Sphingomonadaceae Strains.</title>
        <authorList>
            <person name="Pearce S.L."/>
            <person name="Oakeshott J.G."/>
            <person name="Pandey G."/>
        </authorList>
    </citation>
    <scope>NUCLEOTIDE SEQUENCE [LARGE SCALE GENOMIC DNA]</scope>
    <source>
        <strain evidence="10 11">LL02</strain>
    </source>
</reference>
<evidence type="ECO:0000256" key="3">
    <source>
        <dbReference type="ARBA" id="ARBA00022630"/>
    </source>
</evidence>
<dbReference type="InterPro" id="IPR036250">
    <property type="entry name" value="AcylCo_DH-like_C"/>
</dbReference>
<evidence type="ECO:0000256" key="2">
    <source>
        <dbReference type="ARBA" id="ARBA00009347"/>
    </source>
</evidence>
<dbReference type="Proteomes" id="UP000052268">
    <property type="component" value="Unassembled WGS sequence"/>
</dbReference>
<evidence type="ECO:0000259" key="9">
    <source>
        <dbReference type="Pfam" id="PF02771"/>
    </source>
</evidence>
<dbReference type="EMBL" id="JACU01000001">
    <property type="protein sequence ID" value="KMS60144.1"/>
    <property type="molecule type" value="Genomic_DNA"/>
</dbReference>
<feature type="domain" description="Acyl-CoA dehydrogenase/oxidase C-terminal" evidence="7">
    <location>
        <begin position="233"/>
        <end position="400"/>
    </location>
</feature>
<dbReference type="InterPro" id="IPR009075">
    <property type="entry name" value="AcylCo_DH/oxidase_C"/>
</dbReference>
<dbReference type="FunFam" id="2.40.110.10:FF:000011">
    <property type="entry name" value="Acyl-CoA dehydrogenase FadE34"/>
    <property type="match status" value="1"/>
</dbReference>
<keyword evidence="4 6" id="KW-0274">FAD</keyword>
<dbReference type="GO" id="GO:0016627">
    <property type="term" value="F:oxidoreductase activity, acting on the CH-CH group of donors"/>
    <property type="evidence" value="ECO:0007669"/>
    <property type="project" value="InterPro"/>
</dbReference>
<feature type="domain" description="Acyl-CoA dehydrogenase/oxidase N-terminal" evidence="9">
    <location>
        <begin position="8"/>
        <end position="123"/>
    </location>
</feature>
<dbReference type="RefSeq" id="WP_059149585.1">
    <property type="nucleotide sequence ID" value="NZ_KQ130452.1"/>
</dbReference>
<dbReference type="OrthoDB" id="9780544at2"/>
<dbReference type="Pfam" id="PF02771">
    <property type="entry name" value="Acyl-CoA_dh_N"/>
    <property type="match status" value="1"/>
</dbReference>
<dbReference type="SUPFAM" id="SSF47203">
    <property type="entry name" value="Acyl-CoA dehydrogenase C-terminal domain-like"/>
    <property type="match status" value="1"/>
</dbReference>
<name>A0A0J7Y863_9SPHN</name>
<dbReference type="InterPro" id="IPR037069">
    <property type="entry name" value="AcylCoA_DH/ox_N_sf"/>
</dbReference>
<comment type="caution">
    <text evidence="10">The sequence shown here is derived from an EMBL/GenBank/DDBJ whole genome shotgun (WGS) entry which is preliminary data.</text>
</comment>
<dbReference type="Pfam" id="PF02770">
    <property type="entry name" value="Acyl-CoA_dh_M"/>
    <property type="match status" value="1"/>
</dbReference>
<evidence type="ECO:0000313" key="11">
    <source>
        <dbReference type="Proteomes" id="UP000052268"/>
    </source>
</evidence>
<evidence type="ECO:0000256" key="4">
    <source>
        <dbReference type="ARBA" id="ARBA00022827"/>
    </source>
</evidence>
<dbReference type="AlphaFoldDB" id="A0A0J7Y863"/>
<dbReference type="PATRIC" id="fig|1114963.3.peg.35"/>
<dbReference type="InterPro" id="IPR052161">
    <property type="entry name" value="Mycobact_Acyl-CoA_DH"/>
</dbReference>
<protein>
    <submittedName>
        <fullName evidence="10">Acyl-CoA dehydrogenase</fullName>
    </submittedName>
</protein>
<dbReference type="GO" id="GO:0050660">
    <property type="term" value="F:flavin adenine dinucleotide binding"/>
    <property type="evidence" value="ECO:0007669"/>
    <property type="project" value="InterPro"/>
</dbReference>
<evidence type="ECO:0000256" key="5">
    <source>
        <dbReference type="ARBA" id="ARBA00023002"/>
    </source>
</evidence>
<evidence type="ECO:0000259" key="7">
    <source>
        <dbReference type="Pfam" id="PF00441"/>
    </source>
</evidence>
<dbReference type="InterPro" id="IPR006091">
    <property type="entry name" value="Acyl-CoA_Oxase/DH_mid-dom"/>
</dbReference>
<dbReference type="InterPro" id="IPR013786">
    <property type="entry name" value="AcylCoA_DH/ox_N"/>
</dbReference>
<proteinExistence type="inferred from homology"/>
<evidence type="ECO:0000259" key="8">
    <source>
        <dbReference type="Pfam" id="PF02770"/>
    </source>
</evidence>
<dbReference type="InterPro" id="IPR046373">
    <property type="entry name" value="Acyl-CoA_Oxase/DH_mid-dom_sf"/>
</dbReference>
<sequence>MDIELSPQDAAFRDEVRIFLRDHLPADVKAGAAATPSVFVEPEIGQVWNGVLNKKGWLGYQWPAEHGGTGWTPLQRYLFEKECAAAGAPNLTVLGLKLLAPVIYNFGTEAQKAQVLPRILSGEDYWCQGFSEPGAGSDLASLKTRAVLEGDHYRVTGSKIWTTHAHHANRMFTLVRTNTEVKKQAGITFLLIDLDSPGVSVRPILTNAGDHEVNQVFLEDVIVPAENLVGGEGQGWTIAKFLLENERGGSCHAPKLGYDLDQIETAAKLESDGKGGALSDQTDWRRRVAKARLAVNALEMIELKIISEIAKGRKPGPQTSLTKLLASNLRQDIDLLAVDLYGPAGLQLETARPLYGDNAPQGLHSKEAQVASARYLNSRAWTIFGGTNEIQSTIIAKSVLGL</sequence>
<dbReference type="InterPro" id="IPR009100">
    <property type="entry name" value="AcylCoA_DH/oxidase_NM_dom_sf"/>
</dbReference>
<keyword evidence="11" id="KW-1185">Reference proteome</keyword>
<gene>
    <name evidence="10" type="ORF">V474_00185</name>
</gene>
<dbReference type="GO" id="GO:0005886">
    <property type="term" value="C:plasma membrane"/>
    <property type="evidence" value="ECO:0007669"/>
    <property type="project" value="TreeGrafter"/>
</dbReference>
<evidence type="ECO:0000256" key="1">
    <source>
        <dbReference type="ARBA" id="ARBA00001974"/>
    </source>
</evidence>
<dbReference type="Gene3D" id="1.20.140.10">
    <property type="entry name" value="Butyryl-CoA Dehydrogenase, subunit A, domain 3"/>
    <property type="match status" value="1"/>
</dbReference>
<comment type="cofactor">
    <cofactor evidence="1 6">
        <name>FAD</name>
        <dbReference type="ChEBI" id="CHEBI:57692"/>
    </cofactor>
</comment>
<dbReference type="PANTHER" id="PTHR43292:SF3">
    <property type="entry name" value="ACYL-COA DEHYDROGENASE FADE29"/>
    <property type="match status" value="1"/>
</dbReference>
<evidence type="ECO:0000256" key="6">
    <source>
        <dbReference type="RuleBase" id="RU362125"/>
    </source>
</evidence>
<keyword evidence="3 6" id="KW-0285">Flavoprotein</keyword>
<comment type="similarity">
    <text evidence="2 6">Belongs to the acyl-CoA dehydrogenase family.</text>
</comment>